<evidence type="ECO:0000313" key="3">
    <source>
        <dbReference type="Proteomes" id="UP001428341"/>
    </source>
</evidence>
<sequence>MNIDSLESNWRGLASWLIRPFVRGAAEQWRCQSAVHYRREAEGEQGSNRAGEQAMRRGESRRAMGAALKQLWLMDLFITILFGQIPSCLDNTALHCDPTNRGEDGSEPYYIQPSMG</sequence>
<dbReference type="EMBL" id="JBCGBO010000006">
    <property type="protein sequence ID" value="KAK9192627.1"/>
    <property type="molecule type" value="Genomic_DNA"/>
</dbReference>
<feature type="region of interest" description="Disordered" evidence="1">
    <location>
        <begin position="40"/>
        <end position="59"/>
    </location>
</feature>
<evidence type="ECO:0000256" key="1">
    <source>
        <dbReference type="SAM" id="MobiDB-lite"/>
    </source>
</evidence>
<reference evidence="2 3" key="1">
    <citation type="submission" date="2024-05" db="EMBL/GenBank/DDBJ databases">
        <title>Haplotype-resolved chromosome-level genome assembly of Huyou (Citrus changshanensis).</title>
        <authorList>
            <person name="Miao C."/>
            <person name="Chen W."/>
            <person name="Wu Y."/>
            <person name="Wang L."/>
            <person name="Zhao S."/>
            <person name="Grierson D."/>
            <person name="Xu C."/>
            <person name="Chen K."/>
        </authorList>
    </citation>
    <scope>NUCLEOTIDE SEQUENCE [LARGE SCALE GENOMIC DNA]</scope>
    <source>
        <strain evidence="2">01-14</strain>
        <tissue evidence="2">Leaf</tissue>
    </source>
</reference>
<proteinExistence type="predicted"/>
<keyword evidence="3" id="KW-1185">Reference proteome</keyword>
<name>A0AAP0QFC5_9ROSI</name>
<protein>
    <submittedName>
        <fullName evidence="2">Uncharacterized protein</fullName>
    </submittedName>
</protein>
<organism evidence="2 3">
    <name type="scientific">Citrus x changshan-huyou</name>
    <dbReference type="NCBI Taxonomy" id="2935761"/>
    <lineage>
        <taxon>Eukaryota</taxon>
        <taxon>Viridiplantae</taxon>
        <taxon>Streptophyta</taxon>
        <taxon>Embryophyta</taxon>
        <taxon>Tracheophyta</taxon>
        <taxon>Spermatophyta</taxon>
        <taxon>Magnoliopsida</taxon>
        <taxon>eudicotyledons</taxon>
        <taxon>Gunneridae</taxon>
        <taxon>Pentapetalae</taxon>
        <taxon>rosids</taxon>
        <taxon>malvids</taxon>
        <taxon>Sapindales</taxon>
        <taxon>Rutaceae</taxon>
        <taxon>Aurantioideae</taxon>
        <taxon>Citrus</taxon>
    </lineage>
</organism>
<accession>A0AAP0QFC5</accession>
<dbReference type="AlphaFoldDB" id="A0AAP0QFC5"/>
<comment type="caution">
    <text evidence="2">The sequence shown here is derived from an EMBL/GenBank/DDBJ whole genome shotgun (WGS) entry which is preliminary data.</text>
</comment>
<evidence type="ECO:0000313" key="2">
    <source>
        <dbReference type="EMBL" id="KAK9192627.1"/>
    </source>
</evidence>
<gene>
    <name evidence="2" type="ORF">WN944_003320</name>
</gene>
<feature type="region of interest" description="Disordered" evidence="1">
    <location>
        <begin position="97"/>
        <end position="116"/>
    </location>
</feature>
<dbReference type="Proteomes" id="UP001428341">
    <property type="component" value="Unassembled WGS sequence"/>
</dbReference>